<dbReference type="Gene3D" id="3.40.50.150">
    <property type="entry name" value="Vaccinia Virus protein VP39"/>
    <property type="match status" value="1"/>
</dbReference>
<dbReference type="Proteomes" id="UP000231279">
    <property type="component" value="Unassembled WGS sequence"/>
</dbReference>
<evidence type="ECO:0000256" key="7">
    <source>
        <dbReference type="ARBA" id="ARBA00023242"/>
    </source>
</evidence>
<feature type="domain" description="SAM-dependent MTase DRM-type" evidence="8">
    <location>
        <begin position="411"/>
        <end position="735"/>
    </location>
</feature>
<keyword evidence="7" id="KW-0539">Nucleus</keyword>
<dbReference type="InterPro" id="IPR030380">
    <property type="entry name" value="SAM_MeTfrase_DRM"/>
</dbReference>
<dbReference type="AlphaFoldDB" id="A0A2G9HPL2"/>
<evidence type="ECO:0000259" key="8">
    <source>
        <dbReference type="PROSITE" id="PS51680"/>
    </source>
</evidence>
<evidence type="ECO:0000313" key="9">
    <source>
        <dbReference type="EMBL" id="PIN19455.1"/>
    </source>
</evidence>
<dbReference type="InterPro" id="IPR029063">
    <property type="entry name" value="SAM-dependent_MTases_sf"/>
</dbReference>
<keyword evidence="2 9" id="KW-0489">Methyltransferase</keyword>
<proteinExistence type="predicted"/>
<protein>
    <submittedName>
        <fullName evidence="9">DNA (Cytosine-5-)-methyltransferase</fullName>
        <ecNumber evidence="9">2.1.1.37</ecNumber>
    </submittedName>
</protein>
<evidence type="ECO:0000313" key="10">
    <source>
        <dbReference type="Proteomes" id="UP000231279"/>
    </source>
</evidence>
<dbReference type="InterPro" id="IPR050390">
    <property type="entry name" value="C5-Methyltransferase"/>
</dbReference>
<dbReference type="OrthoDB" id="641149at2759"/>
<dbReference type="PANTHER" id="PTHR23068:SF11">
    <property type="entry name" value="INACTIVE DNA (CYTOSINE-5)-METHYLTRANSFERASE DRM3-RELATED"/>
    <property type="match status" value="1"/>
</dbReference>
<keyword evidence="3 9" id="KW-0808">Transferase</keyword>
<comment type="caution">
    <text evidence="9">The sequence shown here is derived from an EMBL/GenBank/DDBJ whole genome shotgun (WGS) entry which is preliminary data.</text>
</comment>
<accession>A0A2G9HPL2</accession>
<evidence type="ECO:0000256" key="5">
    <source>
        <dbReference type="ARBA" id="ARBA00022737"/>
    </source>
</evidence>
<organism evidence="9 10">
    <name type="scientific">Handroanthus impetiginosus</name>
    <dbReference type="NCBI Taxonomy" id="429701"/>
    <lineage>
        <taxon>Eukaryota</taxon>
        <taxon>Viridiplantae</taxon>
        <taxon>Streptophyta</taxon>
        <taxon>Embryophyta</taxon>
        <taxon>Tracheophyta</taxon>
        <taxon>Spermatophyta</taxon>
        <taxon>Magnoliopsida</taxon>
        <taxon>eudicotyledons</taxon>
        <taxon>Gunneridae</taxon>
        <taxon>Pentapetalae</taxon>
        <taxon>asterids</taxon>
        <taxon>lamiids</taxon>
        <taxon>Lamiales</taxon>
        <taxon>Bignoniaceae</taxon>
        <taxon>Crescentiina</taxon>
        <taxon>Tabebuia alliance</taxon>
        <taxon>Handroanthus</taxon>
    </lineage>
</organism>
<evidence type="ECO:0000256" key="3">
    <source>
        <dbReference type="ARBA" id="ARBA00022679"/>
    </source>
</evidence>
<sequence>MCEVVEISDDEESFVPENDVGIISKNECLDYDLPQQNTCLRPGEDNVASSSGTNLRSSFIGMGFAPALVNKAIEENGEGNPELVLETLFAYSELQQPKTEYSDDGLFPGGNDDLAADPHAREAFHKAESSGSLNRLFGEDANKNAYFEGEFVLKEEPDVGNGVSDEKISSLLKMNFTQDEVRFAMDRLGKHASIGQLMDLIFAARMARKYEKDANNPIPVDEDSDNEALFGIMEKTLRLLEMGFTENEISAAFERCGSEATLPALADSIVAGGTGPIADKYSSSWSNSSGQIRCLSLKRKVGDNCQPFGPFYVKTEEYSSDIAPQVGTSALLEKLKGKMPEEEHWDEPNNWKKPKEEFVEDSSNSVGLTWLEARKRNSTATSNRVATSQRRFSHMEFEEEDRKPTLSIPNPCQSLTSVVAKPPYFLYGNVTNLSHDSWVKISQFLYSLQPEFVNTQSYSALRRREGYVHNLPTEGRFHILPKGPMTIEEAIPHTGKWWPSWDNRKQLSYINCETNGVSLLCDRLGRKLAESNGQTAAEQQRNLLQQCEEKSLIWVGNGKLAPLEPEHLESIMGYPLHHCRVAGFSSADRLKSLKLSFQTDTLGYHLSVLRQLYHGGVTVLSLFTGMGGAEVALHRLGIRLKGVVSLEPCEIKRRIVKRWWENSGQRGELIQIESINKLSSNRLEDLIKKFSGFDLVICQNPYSGANCDSLAGLDFSLFVEFVRVLQRVRSTMERNR</sequence>
<evidence type="ECO:0000256" key="4">
    <source>
        <dbReference type="ARBA" id="ARBA00022691"/>
    </source>
</evidence>
<evidence type="ECO:0000256" key="1">
    <source>
        <dbReference type="ARBA" id="ARBA00004123"/>
    </source>
</evidence>
<comment type="subcellular location">
    <subcellularLocation>
        <location evidence="1">Nucleus</location>
    </subcellularLocation>
</comment>
<dbReference type="SUPFAM" id="SSF53335">
    <property type="entry name" value="S-adenosyl-L-methionine-dependent methyltransferases"/>
    <property type="match status" value="2"/>
</dbReference>
<keyword evidence="6" id="KW-0238">DNA-binding</keyword>
<dbReference type="GO" id="GO:0003677">
    <property type="term" value="F:DNA binding"/>
    <property type="evidence" value="ECO:0007669"/>
    <property type="project" value="UniProtKB-KW"/>
</dbReference>
<keyword evidence="4" id="KW-0949">S-adenosyl-L-methionine</keyword>
<dbReference type="PANTHER" id="PTHR23068">
    <property type="entry name" value="DNA CYTOSINE-5- -METHYLTRANSFERASE 3-RELATED"/>
    <property type="match status" value="1"/>
</dbReference>
<dbReference type="GO" id="GO:0032259">
    <property type="term" value="P:methylation"/>
    <property type="evidence" value="ECO:0007669"/>
    <property type="project" value="UniProtKB-KW"/>
</dbReference>
<dbReference type="GO" id="GO:0005634">
    <property type="term" value="C:nucleus"/>
    <property type="evidence" value="ECO:0007669"/>
    <property type="project" value="UniProtKB-SubCell"/>
</dbReference>
<reference evidence="10" key="1">
    <citation type="journal article" date="2018" name="Gigascience">
        <title>Genome assembly of the Pink Ipe (Handroanthus impetiginosus, Bignoniaceae), a highly valued, ecologically keystone Neotropical timber forest tree.</title>
        <authorList>
            <person name="Silva-Junior O.B."/>
            <person name="Grattapaglia D."/>
            <person name="Novaes E."/>
            <person name="Collevatti R.G."/>
        </authorList>
    </citation>
    <scope>NUCLEOTIDE SEQUENCE [LARGE SCALE GENOMIC DNA]</scope>
    <source>
        <strain evidence="10">cv. UFG-1</strain>
    </source>
</reference>
<dbReference type="PROSITE" id="PS51680">
    <property type="entry name" value="SAM_MT_DRM"/>
    <property type="match status" value="1"/>
</dbReference>
<gene>
    <name evidence="9" type="ORF">CDL12_07857</name>
</gene>
<name>A0A2G9HPL2_9LAMI</name>
<evidence type="ECO:0000256" key="6">
    <source>
        <dbReference type="ARBA" id="ARBA00023125"/>
    </source>
</evidence>
<dbReference type="GO" id="GO:0003886">
    <property type="term" value="F:DNA (cytosine-5-)-methyltransferase activity"/>
    <property type="evidence" value="ECO:0007669"/>
    <property type="project" value="UniProtKB-EC"/>
</dbReference>
<dbReference type="EMBL" id="NKXS01001271">
    <property type="protein sequence ID" value="PIN19455.1"/>
    <property type="molecule type" value="Genomic_DNA"/>
</dbReference>
<keyword evidence="5" id="KW-0677">Repeat</keyword>
<dbReference type="STRING" id="429701.A0A2G9HPL2"/>
<keyword evidence="10" id="KW-1185">Reference proteome</keyword>
<dbReference type="EC" id="2.1.1.37" evidence="9"/>
<evidence type="ECO:0000256" key="2">
    <source>
        <dbReference type="ARBA" id="ARBA00022603"/>
    </source>
</evidence>